<feature type="compositionally biased region" description="Basic and acidic residues" evidence="1">
    <location>
        <begin position="11"/>
        <end position="29"/>
    </location>
</feature>
<name>A0A5J9UHV2_9POAL</name>
<feature type="compositionally biased region" description="Polar residues" evidence="1">
    <location>
        <begin position="1"/>
        <end position="10"/>
    </location>
</feature>
<protein>
    <submittedName>
        <fullName evidence="2">Uncharacterized protein</fullName>
    </submittedName>
</protein>
<feature type="compositionally biased region" description="Pro residues" evidence="1">
    <location>
        <begin position="56"/>
        <end position="82"/>
    </location>
</feature>
<keyword evidence="3" id="KW-1185">Reference proteome</keyword>
<dbReference type="AlphaFoldDB" id="A0A5J9UHV2"/>
<accession>A0A5J9UHV2</accession>
<comment type="caution">
    <text evidence="2">The sequence shown here is derived from an EMBL/GenBank/DDBJ whole genome shotgun (WGS) entry which is preliminary data.</text>
</comment>
<dbReference type="Gramene" id="TVU23333">
    <property type="protein sequence ID" value="TVU23333"/>
    <property type="gene ID" value="EJB05_25690"/>
</dbReference>
<reference evidence="2 3" key="1">
    <citation type="journal article" date="2019" name="Sci. Rep.">
        <title>A high-quality genome of Eragrostis curvula grass provides insights into Poaceae evolution and supports new strategies to enhance forage quality.</title>
        <authorList>
            <person name="Carballo J."/>
            <person name="Santos B.A.C.M."/>
            <person name="Zappacosta D."/>
            <person name="Garbus I."/>
            <person name="Selva J.P."/>
            <person name="Gallo C.A."/>
            <person name="Diaz A."/>
            <person name="Albertini E."/>
            <person name="Caccamo M."/>
            <person name="Echenique V."/>
        </authorList>
    </citation>
    <scope>NUCLEOTIDE SEQUENCE [LARGE SCALE GENOMIC DNA]</scope>
    <source>
        <strain evidence="3">cv. Victoria</strain>
        <tissue evidence="2">Leaf</tissue>
    </source>
</reference>
<sequence length="201" mass="20447">MAVLSGSISDNGRDVVEPDRQPPDPKEKQVPASVVVDLLDSPPPRSNPAVVLVAPGAPPPPAAAATTSPPPPVAATPPPPPVRARQAVPITKGSGVKGYKKNGRSPQSPTSRPQIRSGKGIRNLLNSNLGEAGCAAASSSAASDAGSKIAVADTIFYVTIGLRKLTVADTCDISNFPNSSGGQTDISGVRHLREDSSGVHM</sequence>
<proteinExistence type="predicted"/>
<feature type="region of interest" description="Disordered" evidence="1">
    <location>
        <begin position="1"/>
        <end position="119"/>
    </location>
</feature>
<evidence type="ECO:0000313" key="2">
    <source>
        <dbReference type="EMBL" id="TVU23333.1"/>
    </source>
</evidence>
<evidence type="ECO:0000313" key="3">
    <source>
        <dbReference type="Proteomes" id="UP000324897"/>
    </source>
</evidence>
<organism evidence="2 3">
    <name type="scientific">Eragrostis curvula</name>
    <name type="common">weeping love grass</name>
    <dbReference type="NCBI Taxonomy" id="38414"/>
    <lineage>
        <taxon>Eukaryota</taxon>
        <taxon>Viridiplantae</taxon>
        <taxon>Streptophyta</taxon>
        <taxon>Embryophyta</taxon>
        <taxon>Tracheophyta</taxon>
        <taxon>Spermatophyta</taxon>
        <taxon>Magnoliopsida</taxon>
        <taxon>Liliopsida</taxon>
        <taxon>Poales</taxon>
        <taxon>Poaceae</taxon>
        <taxon>PACMAD clade</taxon>
        <taxon>Chloridoideae</taxon>
        <taxon>Eragrostideae</taxon>
        <taxon>Eragrostidinae</taxon>
        <taxon>Eragrostis</taxon>
    </lineage>
</organism>
<dbReference type="EMBL" id="RWGY01000013">
    <property type="protein sequence ID" value="TVU23333.1"/>
    <property type="molecule type" value="Genomic_DNA"/>
</dbReference>
<dbReference type="Proteomes" id="UP000324897">
    <property type="component" value="Chromosome 2"/>
</dbReference>
<evidence type="ECO:0000256" key="1">
    <source>
        <dbReference type="SAM" id="MobiDB-lite"/>
    </source>
</evidence>
<gene>
    <name evidence="2" type="ORF">EJB05_25690</name>
</gene>
<feature type="compositionally biased region" description="Polar residues" evidence="1">
    <location>
        <begin position="104"/>
        <end position="114"/>
    </location>
</feature>